<keyword evidence="3" id="KW-1185">Reference proteome</keyword>
<dbReference type="InterPro" id="IPR010982">
    <property type="entry name" value="Lambda_DNA-bd_dom_sf"/>
</dbReference>
<dbReference type="SUPFAM" id="SSF47413">
    <property type="entry name" value="lambda repressor-like DNA-binding domains"/>
    <property type="match status" value="1"/>
</dbReference>
<reference evidence="2" key="1">
    <citation type="submission" date="2022-12" db="EMBL/GenBank/DDBJ databases">
        <title>Reference genome sequencing for broad-spectrum identification of bacterial and archaeal isolates by mass spectrometry.</title>
        <authorList>
            <person name="Sekiguchi Y."/>
            <person name="Tourlousse D.M."/>
        </authorList>
    </citation>
    <scope>NUCLEOTIDE SEQUENCE</scope>
    <source>
        <strain evidence="2">H2</strain>
    </source>
</reference>
<gene>
    <name evidence="2" type="ORF">GHYDROH2_22870</name>
</gene>
<organism evidence="2 3">
    <name type="scientific">Geobacter hydrogenophilus</name>
    <dbReference type="NCBI Taxonomy" id="40983"/>
    <lineage>
        <taxon>Bacteria</taxon>
        <taxon>Pseudomonadati</taxon>
        <taxon>Thermodesulfobacteriota</taxon>
        <taxon>Desulfuromonadia</taxon>
        <taxon>Geobacterales</taxon>
        <taxon>Geobacteraceae</taxon>
        <taxon>Geobacter</taxon>
    </lineage>
</organism>
<protein>
    <recommendedName>
        <fullName evidence="1">HTH cro/C1-type domain-containing protein</fullName>
    </recommendedName>
</protein>
<dbReference type="Pfam" id="PF13443">
    <property type="entry name" value="HTH_26"/>
    <property type="match status" value="1"/>
</dbReference>
<dbReference type="Proteomes" id="UP001144352">
    <property type="component" value="Unassembled WGS sequence"/>
</dbReference>
<evidence type="ECO:0000313" key="2">
    <source>
        <dbReference type="EMBL" id="GLI38786.1"/>
    </source>
</evidence>
<comment type="caution">
    <text evidence="2">The sequence shown here is derived from an EMBL/GenBank/DDBJ whole genome shotgun (WGS) entry which is preliminary data.</text>
</comment>
<dbReference type="InterPro" id="IPR001387">
    <property type="entry name" value="Cro/C1-type_HTH"/>
</dbReference>
<accession>A0A9W6G1J7</accession>
<dbReference type="RefSeq" id="WP_214187589.1">
    <property type="nucleotide sequence ID" value="NZ_BSDS01000002.1"/>
</dbReference>
<dbReference type="GO" id="GO:0003677">
    <property type="term" value="F:DNA binding"/>
    <property type="evidence" value="ECO:0007669"/>
    <property type="project" value="InterPro"/>
</dbReference>
<evidence type="ECO:0000259" key="1">
    <source>
        <dbReference type="Pfam" id="PF13443"/>
    </source>
</evidence>
<feature type="domain" description="HTH cro/C1-type" evidence="1">
    <location>
        <begin position="16"/>
        <end position="73"/>
    </location>
</feature>
<dbReference type="AlphaFoldDB" id="A0A9W6G1J7"/>
<dbReference type="CDD" id="cd00093">
    <property type="entry name" value="HTH_XRE"/>
    <property type="match status" value="1"/>
</dbReference>
<dbReference type="Gene3D" id="1.10.260.40">
    <property type="entry name" value="lambda repressor-like DNA-binding domains"/>
    <property type="match status" value="1"/>
</dbReference>
<name>A0A9W6G1J7_9BACT</name>
<evidence type="ECO:0000313" key="3">
    <source>
        <dbReference type="Proteomes" id="UP001144352"/>
    </source>
</evidence>
<proteinExistence type="predicted"/>
<dbReference type="EMBL" id="BSDS01000002">
    <property type="protein sequence ID" value="GLI38786.1"/>
    <property type="molecule type" value="Genomic_DNA"/>
</dbReference>
<sequence>MIRFRLKELISNEEFRAGKRITLGSIAEATGIKQPTLSRIAGTRGYNTTTDNIDKLCRYFSCAVGDIMEYVPDEEVMGEGEKV</sequence>